<dbReference type="GO" id="GO:0016593">
    <property type="term" value="C:Cdc73/Paf1 complex"/>
    <property type="evidence" value="ECO:0007669"/>
    <property type="project" value="InterPro"/>
</dbReference>
<comment type="subcellular location">
    <subcellularLocation>
        <location evidence="1">Nucleus</location>
    </subcellularLocation>
</comment>
<dbReference type="Pfam" id="PF03985">
    <property type="entry name" value="Paf1"/>
    <property type="match status" value="1"/>
</dbReference>
<evidence type="ECO:0000256" key="2">
    <source>
        <dbReference type="ARBA" id="ARBA00007560"/>
    </source>
</evidence>
<dbReference type="EMBL" id="JAPEVG010000084">
    <property type="protein sequence ID" value="KAJ8487131.1"/>
    <property type="molecule type" value="Genomic_DNA"/>
</dbReference>
<protein>
    <recommendedName>
        <fullName evidence="7">RNA polymerase II-associated protein</fullName>
    </recommendedName>
</protein>
<dbReference type="AlphaFoldDB" id="A0AAD7TW71"/>
<sequence>MSFKKSKLDLLIRVRYSNPLPSPPCPPKLLNIPTDPKRYARPEFLDDIATSMPLPMVVDGELGMPLDLSQWDCLWEENGDDSELNPDPSRPPKIDPRDQFMLGDPASSAAPFLGPVASGASTPLAAMPNVPWLRKTEYLSREGSTRAALSQDLKQNQDNAIDISRDAQLRDIEASFAAVENSDLASLRHPTKPELTAVETFEIFPDAEIWANAYDLFRFSERPGDRPPDVEDPRLDCAVLRPMEADGDHFLAYYLTKEDEDAIEFKANRLARSPDDPPEDEPTLFHFVRDYETVKVEQEVPNEFLLVLDDGMSNEDDVDTKKSRPKGAYYKNIERKMLLKKKRVNTYESYGDKWDVVRLTHTPMSAEEAQEREEALAEVVDPLFPLPRGDADADAEGEVDEAHGLNGHEGQSGLNGTRHEIVDAVDVFGEE</sequence>
<dbReference type="Proteomes" id="UP001215151">
    <property type="component" value="Unassembled WGS sequence"/>
</dbReference>
<comment type="similarity">
    <text evidence="2">Belongs to the PAF1 family.</text>
</comment>
<dbReference type="PANTHER" id="PTHR23188:SF12">
    <property type="entry name" value="RNA POLYMERASE II-ASSOCIATED FACTOR 1 HOMOLOG"/>
    <property type="match status" value="1"/>
</dbReference>
<evidence type="ECO:0000313" key="6">
    <source>
        <dbReference type="Proteomes" id="UP001215151"/>
    </source>
</evidence>
<gene>
    <name evidence="5" type="ORF">ONZ51_g4383</name>
</gene>
<comment type="caution">
    <text evidence="5">The sequence shown here is derived from an EMBL/GenBank/DDBJ whole genome shotgun (WGS) entry which is preliminary data.</text>
</comment>
<name>A0AAD7TW71_9APHY</name>
<organism evidence="5 6">
    <name type="scientific">Trametes cubensis</name>
    <dbReference type="NCBI Taxonomy" id="1111947"/>
    <lineage>
        <taxon>Eukaryota</taxon>
        <taxon>Fungi</taxon>
        <taxon>Dikarya</taxon>
        <taxon>Basidiomycota</taxon>
        <taxon>Agaricomycotina</taxon>
        <taxon>Agaricomycetes</taxon>
        <taxon>Polyporales</taxon>
        <taxon>Polyporaceae</taxon>
        <taxon>Trametes</taxon>
    </lineage>
</organism>
<dbReference type="InterPro" id="IPR007133">
    <property type="entry name" value="RNA_pol_II-assoc_Paf1"/>
</dbReference>
<proteinExistence type="inferred from homology"/>
<dbReference type="GO" id="GO:0006368">
    <property type="term" value="P:transcription elongation by RNA polymerase II"/>
    <property type="evidence" value="ECO:0007669"/>
    <property type="project" value="InterPro"/>
</dbReference>
<evidence type="ECO:0000313" key="5">
    <source>
        <dbReference type="EMBL" id="KAJ8487131.1"/>
    </source>
</evidence>
<evidence type="ECO:0000256" key="4">
    <source>
        <dbReference type="SAM" id="MobiDB-lite"/>
    </source>
</evidence>
<feature type="region of interest" description="Disordered" evidence="4">
    <location>
        <begin position="384"/>
        <end position="419"/>
    </location>
</feature>
<dbReference type="GO" id="GO:0000993">
    <property type="term" value="F:RNA polymerase II complex binding"/>
    <property type="evidence" value="ECO:0007669"/>
    <property type="project" value="TreeGrafter"/>
</dbReference>
<dbReference type="PANTHER" id="PTHR23188">
    <property type="entry name" value="RNA POLYMERASE II-ASSOCIATED FACTOR 1 HOMOLOG"/>
    <property type="match status" value="1"/>
</dbReference>
<evidence type="ECO:0000256" key="3">
    <source>
        <dbReference type="ARBA" id="ARBA00023242"/>
    </source>
</evidence>
<dbReference type="GO" id="GO:0003682">
    <property type="term" value="F:chromatin binding"/>
    <property type="evidence" value="ECO:0007669"/>
    <property type="project" value="TreeGrafter"/>
</dbReference>
<evidence type="ECO:0008006" key="7">
    <source>
        <dbReference type="Google" id="ProtNLM"/>
    </source>
</evidence>
<keyword evidence="6" id="KW-1185">Reference proteome</keyword>
<reference evidence="5" key="1">
    <citation type="submission" date="2022-11" db="EMBL/GenBank/DDBJ databases">
        <title>Genome Sequence of Cubamyces cubensis.</title>
        <authorList>
            <person name="Buettner E."/>
        </authorList>
    </citation>
    <scope>NUCLEOTIDE SEQUENCE</scope>
    <source>
        <strain evidence="5">MPL-01</strain>
    </source>
</reference>
<keyword evidence="3" id="KW-0539">Nucleus</keyword>
<accession>A0AAD7TW71</accession>
<evidence type="ECO:0000256" key="1">
    <source>
        <dbReference type="ARBA" id="ARBA00004123"/>
    </source>
</evidence>